<feature type="domain" description="Orn/Lys/Arg decarboxylases family 1 pyridoxal-P attachment site" evidence="5">
    <location>
        <begin position="54"/>
        <end position="68"/>
    </location>
</feature>
<dbReference type="GO" id="GO:0005829">
    <property type="term" value="C:cytosol"/>
    <property type="evidence" value="ECO:0007669"/>
    <property type="project" value="TreeGrafter"/>
</dbReference>
<dbReference type="Pfam" id="PF01276">
    <property type="entry name" value="OKR_DC_1"/>
    <property type="match status" value="1"/>
</dbReference>
<keyword evidence="3" id="KW-0663">Pyridoxal phosphate</keyword>
<dbReference type="InterPro" id="IPR015424">
    <property type="entry name" value="PyrdxlP-dep_Trfase"/>
</dbReference>
<keyword evidence="4" id="KW-0456">Lyase</keyword>
<dbReference type="InterPro" id="IPR036633">
    <property type="entry name" value="Prn/Lys/Arg_de-COase_C_sf"/>
</dbReference>
<dbReference type="AlphaFoldDB" id="W1U0N7"/>
<dbReference type="GO" id="GO:0006520">
    <property type="term" value="P:amino acid metabolic process"/>
    <property type="evidence" value="ECO:0007669"/>
    <property type="project" value="InterPro"/>
</dbReference>
<evidence type="ECO:0000256" key="1">
    <source>
        <dbReference type="ARBA" id="ARBA00010671"/>
    </source>
</evidence>
<protein>
    <recommendedName>
        <fullName evidence="5">Orn/Lys/Arg decarboxylases family 1 pyridoxal-P attachment site domain-containing protein</fullName>
    </recommendedName>
</protein>
<keyword evidence="2" id="KW-0210">Decarboxylase</keyword>
<organism evidence="6 7">
    <name type="scientific">Negativicoccus succinicivorans DORA_17_25</name>
    <dbReference type="NCBI Taxonomy" id="1403945"/>
    <lineage>
        <taxon>Bacteria</taxon>
        <taxon>Bacillati</taxon>
        <taxon>Bacillota</taxon>
        <taxon>Negativicutes</taxon>
        <taxon>Veillonellales</taxon>
        <taxon>Veillonellaceae</taxon>
        <taxon>Negativicoccus</taxon>
    </lineage>
</organism>
<dbReference type="Gene3D" id="3.40.640.10">
    <property type="entry name" value="Type I PLP-dependent aspartate aminotransferase-like (Major domain)"/>
    <property type="match status" value="1"/>
</dbReference>
<dbReference type="PANTHER" id="PTHR45229:SF3">
    <property type="entry name" value="BIODEGRADATIVE ARGININE DECARBOXYLASE"/>
    <property type="match status" value="1"/>
</dbReference>
<dbReference type="PATRIC" id="fig|1403945.3.peg.1245"/>
<dbReference type="RefSeq" id="WP_024049114.1">
    <property type="nucleotide sequence ID" value="NZ_AZMC01000341.1"/>
</dbReference>
<dbReference type="InterPro" id="IPR000310">
    <property type="entry name" value="Orn/Lys/Arg_deCO2ase_major_dom"/>
</dbReference>
<name>W1U0N7_9FIRM</name>
<dbReference type="GO" id="GO:0030170">
    <property type="term" value="F:pyridoxal phosphate binding"/>
    <property type="evidence" value="ECO:0007669"/>
    <property type="project" value="TreeGrafter"/>
</dbReference>
<gene>
    <name evidence="6" type="ORF">Q612_NSC00341G0025</name>
</gene>
<dbReference type="Pfam" id="PF03711">
    <property type="entry name" value="OKR_DC_1_C"/>
    <property type="match status" value="1"/>
</dbReference>
<evidence type="ECO:0000256" key="2">
    <source>
        <dbReference type="ARBA" id="ARBA00022793"/>
    </source>
</evidence>
<accession>W1U0N7</accession>
<evidence type="ECO:0000259" key="5">
    <source>
        <dbReference type="PROSITE" id="PS00703"/>
    </source>
</evidence>
<evidence type="ECO:0000313" key="6">
    <source>
        <dbReference type="EMBL" id="ETI85163.1"/>
    </source>
</evidence>
<proteinExistence type="inferred from homology"/>
<dbReference type="InterPro" id="IPR011193">
    <property type="entry name" value="Orn/lys/arg_de-COase"/>
</dbReference>
<dbReference type="InterPro" id="IPR008286">
    <property type="entry name" value="Prn/Lys/Arg_de-COase_C"/>
</dbReference>
<dbReference type="EMBL" id="AZMC01000341">
    <property type="protein sequence ID" value="ETI85163.1"/>
    <property type="molecule type" value="Genomic_DNA"/>
</dbReference>
<dbReference type="Proteomes" id="UP000018840">
    <property type="component" value="Unassembled WGS sequence"/>
</dbReference>
<dbReference type="PROSITE" id="PS00703">
    <property type="entry name" value="OKR_DC_1"/>
    <property type="match status" value="1"/>
</dbReference>
<evidence type="ECO:0000256" key="3">
    <source>
        <dbReference type="ARBA" id="ARBA00022898"/>
    </source>
</evidence>
<dbReference type="Gene3D" id="3.90.100.10">
    <property type="entry name" value="Orn/Lys/Arg decarboxylase, C-terminal domain"/>
    <property type="match status" value="1"/>
</dbReference>
<dbReference type="InterPro" id="IPR015422">
    <property type="entry name" value="PyrdxlP-dep_Trfase_small"/>
</dbReference>
<evidence type="ECO:0000313" key="7">
    <source>
        <dbReference type="Proteomes" id="UP000018840"/>
    </source>
</evidence>
<comment type="caution">
    <text evidence="6">The sequence shown here is derived from an EMBL/GenBank/DDBJ whole genome shotgun (WGS) entry which is preliminary data.</text>
</comment>
<dbReference type="Gene3D" id="3.90.1150.10">
    <property type="entry name" value="Aspartate Aminotransferase, domain 1"/>
    <property type="match status" value="1"/>
</dbReference>
<dbReference type="SUPFAM" id="SSF53383">
    <property type="entry name" value="PLP-dependent transferases"/>
    <property type="match status" value="1"/>
</dbReference>
<evidence type="ECO:0000256" key="4">
    <source>
        <dbReference type="ARBA" id="ARBA00023239"/>
    </source>
</evidence>
<sequence length="435" mass="48999">MYNARQIVESVGQLCDYILFDCAWVGYEQFLPMLAPMSPLTLELGPNDPGILVTQSVHKQLAGFAQTSQIHKKDNHIKDQARYVNHDRFNDAFLLHASTSPNYPLFASLDMNAKIHEAPHGEQLWRDAATVATDAKKEILKRCRYFQPFVPPTVDGTPWQDIPTDVIISDRRYFAIDPDASWHGFTGFAKEQYALDPCKILLYTPGISLRDGTYEEFGVPGSIVSHYLQEHGMTPEKSDLNSLLFLITPAESPAKLNRLVDLLVQLEKAIEEDAPVADVLPRVAAAYPDVYRTRSIRWLCQKLHDFYKEANVSQLQRKLFAAEYLPPVALSAAEATLALRRNQARALPLRELAGEIALEGALPYPPGIFTIVAGERWTKTAVEYFTVLERAMQALPGFAPEIQGVHQRQRSDGTPELYAYVYEAPPRPSRRAIYD</sequence>
<dbReference type="PANTHER" id="PTHR45229">
    <property type="entry name" value="CONSTITUTIVE ORNITHINE DECARBOXYLASE"/>
    <property type="match status" value="1"/>
</dbReference>
<dbReference type="GO" id="GO:0016831">
    <property type="term" value="F:carboxy-lyase activity"/>
    <property type="evidence" value="ECO:0007669"/>
    <property type="project" value="UniProtKB-KW"/>
</dbReference>
<reference evidence="6 7" key="1">
    <citation type="submission" date="2013-12" db="EMBL/GenBank/DDBJ databases">
        <title>A Varibaculum cambriense genome reconstructed from a premature infant gut community with otherwise low bacterial novelty that shifts toward anaerobic metabolism during the third week of life.</title>
        <authorList>
            <person name="Brown C.T."/>
            <person name="Sharon I."/>
            <person name="Thomas B.C."/>
            <person name="Castelle C.J."/>
            <person name="Morowitz M.J."/>
            <person name="Banfield J.F."/>
        </authorList>
    </citation>
    <scope>NUCLEOTIDE SEQUENCE [LARGE SCALE GENOMIC DNA]</scope>
    <source>
        <strain evidence="7">DORA_17_25</strain>
    </source>
</reference>
<dbReference type="InterPro" id="IPR015421">
    <property type="entry name" value="PyrdxlP-dep_Trfase_major"/>
</dbReference>
<dbReference type="SUPFAM" id="SSF55904">
    <property type="entry name" value="Ornithine decarboxylase C-terminal domain"/>
    <property type="match status" value="1"/>
</dbReference>
<comment type="similarity">
    <text evidence="1">Belongs to the Orn/Lys/Arg decarboxylase class-I family.</text>
</comment>